<name>A0A9W8BDA2_9FUNG</name>
<proteinExistence type="predicted"/>
<dbReference type="OrthoDB" id="5516192at2759"/>
<reference evidence="1" key="1">
    <citation type="submission" date="2022-07" db="EMBL/GenBank/DDBJ databases">
        <title>Phylogenomic reconstructions and comparative analyses of Kickxellomycotina fungi.</title>
        <authorList>
            <person name="Reynolds N.K."/>
            <person name="Stajich J.E."/>
            <person name="Barry K."/>
            <person name="Grigoriev I.V."/>
            <person name="Crous P."/>
            <person name="Smith M.E."/>
        </authorList>
    </citation>
    <scope>NUCLEOTIDE SEQUENCE</scope>
    <source>
        <strain evidence="1">IMI 214461</strain>
    </source>
</reference>
<gene>
    <name evidence="1" type="ORF">H4R26_005253</name>
</gene>
<keyword evidence="2" id="KW-1185">Reference proteome</keyword>
<evidence type="ECO:0000313" key="1">
    <source>
        <dbReference type="EMBL" id="KAJ1998971.1"/>
    </source>
</evidence>
<dbReference type="AlphaFoldDB" id="A0A9W8BDA2"/>
<dbReference type="Proteomes" id="UP001150907">
    <property type="component" value="Unassembled WGS sequence"/>
</dbReference>
<accession>A0A9W8BDA2</accession>
<comment type="caution">
    <text evidence="1">The sequence shown here is derived from an EMBL/GenBank/DDBJ whole genome shotgun (WGS) entry which is preliminary data.</text>
</comment>
<dbReference type="EMBL" id="JANBQF010000817">
    <property type="protein sequence ID" value="KAJ1998971.1"/>
    <property type="molecule type" value="Genomic_DNA"/>
</dbReference>
<organism evidence="1 2">
    <name type="scientific">Coemansia thaxteri</name>
    <dbReference type="NCBI Taxonomy" id="2663907"/>
    <lineage>
        <taxon>Eukaryota</taxon>
        <taxon>Fungi</taxon>
        <taxon>Fungi incertae sedis</taxon>
        <taxon>Zoopagomycota</taxon>
        <taxon>Kickxellomycotina</taxon>
        <taxon>Kickxellomycetes</taxon>
        <taxon>Kickxellales</taxon>
        <taxon>Kickxellaceae</taxon>
        <taxon>Coemansia</taxon>
    </lineage>
</organism>
<protein>
    <submittedName>
        <fullName evidence="1">Uncharacterized protein</fullName>
    </submittedName>
</protein>
<sequence length="111" mass="12737">MSASNDTDKLPAKKVDPIMQEYAKRILGEDADMPDEYASLIIEARRRGRAGLPQPHLKPHRCDKHLQDFLDGIFLGEIWQPARVYFRCLGSKQGEEPERYTLQGDPDSLKR</sequence>
<evidence type="ECO:0000313" key="2">
    <source>
        <dbReference type="Proteomes" id="UP001150907"/>
    </source>
</evidence>